<sequence length="486" mass="54599">MDDELEDRILYQTYISHMKLVSKFAVSIPTGLNAGINSPLGYLCRIMRIYALKPEVLVCGMILAIILFYIQAVDVWSRALLGKIQYTLGRTTSKVSTLKFLVNDSVNTGVKLSWELKQDHIAAYAVQGHRARMEDRFVVNDDMNNTGVSLFAVFDGHGGEFAANYARDKLISNINEKVIELKNLLAGKAPTYQTELILKELEKKKNDNKRDEKFLDRRKSFRKVASTSLTDDCMKKAIEVTDPELLDKLESITPITREVRPCRSGEKQVLKVDMMNYIEGNKINYGRLLTDEVLAADKLLVETAKKNMDVAGTTALIALLEDNKLIVANVGDSRGVMCDEKGNAIPLSFDHKPQQEREKRRINKAGGLVTFDGVWRVAGILATSRALGDYPLKDKKLVIADPDILTFDLNDHNPMFIILASDGLWDTFSNEEAVAFIKERINEPHFGAKSITLQSFYRGSADNITVVVINLKDRKFSVSEARKNQL</sequence>
<evidence type="ECO:0000313" key="7">
    <source>
        <dbReference type="EMBL" id="TGZ54804.1"/>
    </source>
</evidence>
<dbReference type="InterPro" id="IPR001932">
    <property type="entry name" value="PPM-type_phosphatase-like_dom"/>
</dbReference>
<evidence type="ECO:0000259" key="6">
    <source>
        <dbReference type="PROSITE" id="PS51746"/>
    </source>
</evidence>
<name>A0A4V3SBZ2_9HYME</name>
<dbReference type="Pfam" id="PF00481">
    <property type="entry name" value="PP2C"/>
    <property type="match status" value="2"/>
</dbReference>
<dbReference type="EMBL" id="QBLH01000537">
    <property type="protein sequence ID" value="TGZ54804.1"/>
    <property type="molecule type" value="Genomic_DNA"/>
</dbReference>
<comment type="caution">
    <text evidence="7">The sequence shown here is derived from an EMBL/GenBank/DDBJ whole genome shotgun (WGS) entry which is preliminary data.</text>
</comment>
<keyword evidence="5" id="KW-0472">Membrane</keyword>
<feature type="transmembrane region" description="Helical" evidence="5">
    <location>
        <begin position="56"/>
        <end position="76"/>
    </location>
</feature>
<dbReference type="CDD" id="cd00143">
    <property type="entry name" value="PP2Cc"/>
    <property type="match status" value="1"/>
</dbReference>
<organism evidence="7 8">
    <name type="scientific">Temnothorax longispinosus</name>
    <dbReference type="NCBI Taxonomy" id="300112"/>
    <lineage>
        <taxon>Eukaryota</taxon>
        <taxon>Metazoa</taxon>
        <taxon>Ecdysozoa</taxon>
        <taxon>Arthropoda</taxon>
        <taxon>Hexapoda</taxon>
        <taxon>Insecta</taxon>
        <taxon>Pterygota</taxon>
        <taxon>Neoptera</taxon>
        <taxon>Endopterygota</taxon>
        <taxon>Hymenoptera</taxon>
        <taxon>Apocrita</taxon>
        <taxon>Aculeata</taxon>
        <taxon>Formicoidea</taxon>
        <taxon>Formicidae</taxon>
        <taxon>Myrmicinae</taxon>
        <taxon>Temnothorax</taxon>
    </lineage>
</organism>
<keyword evidence="3 4" id="KW-0904">Protein phosphatase</keyword>
<keyword evidence="5" id="KW-0812">Transmembrane</keyword>
<reference evidence="7 8" key="1">
    <citation type="journal article" date="2019" name="Philos. Trans. R. Soc. Lond., B, Biol. Sci.">
        <title>Ant behaviour and brain gene expression of defending hosts depend on the ecological success of the intruding social parasite.</title>
        <authorList>
            <person name="Kaur R."/>
            <person name="Stoldt M."/>
            <person name="Jongepier E."/>
            <person name="Feldmeyer B."/>
            <person name="Menzel F."/>
            <person name="Bornberg-Bauer E."/>
            <person name="Foitzik S."/>
        </authorList>
    </citation>
    <scope>NUCLEOTIDE SEQUENCE [LARGE SCALE GENOMIC DNA]</scope>
    <source>
        <tissue evidence="7">Whole body</tissue>
    </source>
</reference>
<proteinExistence type="inferred from homology"/>
<accession>A0A4V3SBZ2</accession>
<keyword evidence="2 4" id="KW-0378">Hydrolase</keyword>
<dbReference type="InterPro" id="IPR015655">
    <property type="entry name" value="PP2C"/>
</dbReference>
<feature type="domain" description="PPM-type phosphatase" evidence="6">
    <location>
        <begin position="120"/>
        <end position="471"/>
    </location>
</feature>
<dbReference type="Gene3D" id="3.60.40.10">
    <property type="entry name" value="PPM-type phosphatase domain"/>
    <property type="match status" value="1"/>
</dbReference>
<evidence type="ECO:0000256" key="5">
    <source>
        <dbReference type="SAM" id="Phobius"/>
    </source>
</evidence>
<evidence type="ECO:0000256" key="3">
    <source>
        <dbReference type="ARBA" id="ARBA00022912"/>
    </source>
</evidence>
<dbReference type="GO" id="GO:0004722">
    <property type="term" value="F:protein serine/threonine phosphatase activity"/>
    <property type="evidence" value="ECO:0007669"/>
    <property type="project" value="InterPro"/>
</dbReference>
<dbReference type="AlphaFoldDB" id="A0A4V3SBZ2"/>
<keyword evidence="8" id="KW-1185">Reference proteome</keyword>
<evidence type="ECO:0000256" key="4">
    <source>
        <dbReference type="RuleBase" id="RU003465"/>
    </source>
</evidence>
<keyword evidence="5" id="KW-1133">Transmembrane helix</keyword>
<comment type="similarity">
    <text evidence="4">Belongs to the PP2C family.</text>
</comment>
<dbReference type="PROSITE" id="PS01032">
    <property type="entry name" value="PPM_1"/>
    <property type="match status" value="1"/>
</dbReference>
<evidence type="ECO:0000256" key="2">
    <source>
        <dbReference type="ARBA" id="ARBA00022801"/>
    </source>
</evidence>
<dbReference type="PROSITE" id="PS51746">
    <property type="entry name" value="PPM_2"/>
    <property type="match status" value="1"/>
</dbReference>
<evidence type="ECO:0000313" key="8">
    <source>
        <dbReference type="Proteomes" id="UP000310200"/>
    </source>
</evidence>
<dbReference type="SMART" id="SM00332">
    <property type="entry name" value="PP2Cc"/>
    <property type="match status" value="1"/>
</dbReference>
<dbReference type="InterPro" id="IPR000222">
    <property type="entry name" value="PP2C_BS"/>
</dbReference>
<dbReference type="STRING" id="300112.A0A4V3SBZ2"/>
<dbReference type="PANTHER" id="PTHR47992">
    <property type="entry name" value="PROTEIN PHOSPHATASE"/>
    <property type="match status" value="1"/>
</dbReference>
<gene>
    <name evidence="7" type="ORF">DBV15_01959</name>
</gene>
<protein>
    <submittedName>
        <fullName evidence="7">Protein phosphatase 1L</fullName>
    </submittedName>
</protein>
<dbReference type="GO" id="GO:0046872">
    <property type="term" value="F:metal ion binding"/>
    <property type="evidence" value="ECO:0007669"/>
    <property type="project" value="UniProtKB-KW"/>
</dbReference>
<dbReference type="InterPro" id="IPR036457">
    <property type="entry name" value="PPM-type-like_dom_sf"/>
</dbReference>
<dbReference type="SUPFAM" id="SSF81606">
    <property type="entry name" value="PP2C-like"/>
    <property type="match status" value="1"/>
</dbReference>
<dbReference type="Proteomes" id="UP000310200">
    <property type="component" value="Unassembled WGS sequence"/>
</dbReference>
<evidence type="ECO:0000256" key="1">
    <source>
        <dbReference type="ARBA" id="ARBA00022723"/>
    </source>
</evidence>
<keyword evidence="1" id="KW-0479">Metal-binding</keyword>